<keyword evidence="3" id="KW-0336">GPI-anchor</keyword>
<keyword evidence="15" id="KW-1185">Reference proteome</keyword>
<dbReference type="InterPro" id="IPR039391">
    <property type="entry name" value="Phytocyanin-like"/>
</dbReference>
<evidence type="ECO:0000256" key="11">
    <source>
        <dbReference type="SAM" id="Phobius"/>
    </source>
</evidence>
<dbReference type="InterPro" id="IPR003245">
    <property type="entry name" value="Phytocyanin_dom"/>
</dbReference>
<keyword evidence="11" id="KW-1133">Transmembrane helix</keyword>
<keyword evidence="5 11" id="KW-0472">Membrane</keyword>
<keyword evidence="6" id="KW-1015">Disulfide bond</keyword>
<dbReference type="CDD" id="cd11019">
    <property type="entry name" value="OsENODL1_like"/>
    <property type="match status" value="1"/>
</dbReference>
<dbReference type="InterPro" id="IPR008972">
    <property type="entry name" value="Cupredoxin"/>
</dbReference>
<keyword evidence="11" id="KW-0812">Transmembrane</keyword>
<evidence type="ECO:0000256" key="2">
    <source>
        <dbReference type="ARBA" id="ARBA00022475"/>
    </source>
</evidence>
<evidence type="ECO:0000313" key="14">
    <source>
        <dbReference type="EMBL" id="KAK9673740.1"/>
    </source>
</evidence>
<feature type="signal peptide" evidence="12">
    <location>
        <begin position="1"/>
        <end position="25"/>
    </location>
</feature>
<organism evidence="14 15">
    <name type="scientific">Saponaria officinalis</name>
    <name type="common">Common soapwort</name>
    <name type="synonym">Lychnis saponaria</name>
    <dbReference type="NCBI Taxonomy" id="3572"/>
    <lineage>
        <taxon>Eukaryota</taxon>
        <taxon>Viridiplantae</taxon>
        <taxon>Streptophyta</taxon>
        <taxon>Embryophyta</taxon>
        <taxon>Tracheophyta</taxon>
        <taxon>Spermatophyta</taxon>
        <taxon>Magnoliopsida</taxon>
        <taxon>eudicotyledons</taxon>
        <taxon>Gunneridae</taxon>
        <taxon>Pentapetalae</taxon>
        <taxon>Caryophyllales</taxon>
        <taxon>Caryophyllaceae</taxon>
        <taxon>Caryophylleae</taxon>
        <taxon>Saponaria</taxon>
    </lineage>
</organism>
<accession>A0AAW1HCI2</accession>
<dbReference type="AlphaFoldDB" id="A0AAW1HCI2"/>
<dbReference type="Proteomes" id="UP001443914">
    <property type="component" value="Unassembled WGS sequence"/>
</dbReference>
<dbReference type="Pfam" id="PF02298">
    <property type="entry name" value="Cu_bind_like"/>
    <property type="match status" value="1"/>
</dbReference>
<evidence type="ECO:0000256" key="7">
    <source>
        <dbReference type="ARBA" id="ARBA00023180"/>
    </source>
</evidence>
<evidence type="ECO:0000313" key="15">
    <source>
        <dbReference type="Proteomes" id="UP001443914"/>
    </source>
</evidence>
<gene>
    <name evidence="14" type="ORF">RND81_12G185900</name>
</gene>
<evidence type="ECO:0000256" key="12">
    <source>
        <dbReference type="SAM" id="SignalP"/>
    </source>
</evidence>
<proteinExistence type="inferred from homology"/>
<evidence type="ECO:0000256" key="10">
    <source>
        <dbReference type="SAM" id="MobiDB-lite"/>
    </source>
</evidence>
<protein>
    <recommendedName>
        <fullName evidence="13">Phytocyanin domain-containing protein</fullName>
    </recommendedName>
</protein>
<sequence length="197" mass="21501">MASYFTTKISILFFIVSLATIRVSCFEYEVGGERGKGWIKPDGSETETYNEWAEQNRFHIGDSIRFKYSKDSVLQVDREAYGNCNGTSPISKFEDGNTVVEFDRSGFFYFISGKAGHCEAGQKMIIRVMVQSGVQHPPANAPSPSAEGPSPTRARDGGDGSVIDSWGPAPVNSTVMLSVASSLLTLFIAVVIVLHLF</sequence>
<evidence type="ECO:0000256" key="4">
    <source>
        <dbReference type="ARBA" id="ARBA00022729"/>
    </source>
</evidence>
<comment type="caution">
    <text evidence="14">The sequence shown here is derived from an EMBL/GenBank/DDBJ whole genome shotgun (WGS) entry which is preliminary data.</text>
</comment>
<reference evidence="14" key="1">
    <citation type="submission" date="2024-03" db="EMBL/GenBank/DDBJ databases">
        <title>WGS assembly of Saponaria officinalis var. Norfolk2.</title>
        <authorList>
            <person name="Jenkins J."/>
            <person name="Shu S."/>
            <person name="Grimwood J."/>
            <person name="Barry K."/>
            <person name="Goodstein D."/>
            <person name="Schmutz J."/>
            <person name="Leebens-Mack J."/>
            <person name="Osbourn A."/>
        </authorList>
    </citation>
    <scope>NUCLEOTIDE SEQUENCE [LARGE SCALE GENOMIC DNA]</scope>
    <source>
        <strain evidence="14">JIC</strain>
    </source>
</reference>
<comment type="similarity">
    <text evidence="9">Belongs to the early nodulin-like (ENODL) family.</text>
</comment>
<dbReference type="GO" id="GO:0098552">
    <property type="term" value="C:side of membrane"/>
    <property type="evidence" value="ECO:0007669"/>
    <property type="project" value="UniProtKB-KW"/>
</dbReference>
<dbReference type="GO" id="GO:0005886">
    <property type="term" value="C:plasma membrane"/>
    <property type="evidence" value="ECO:0007669"/>
    <property type="project" value="UniProtKB-SubCell"/>
</dbReference>
<dbReference type="SUPFAM" id="SSF49503">
    <property type="entry name" value="Cupredoxins"/>
    <property type="match status" value="1"/>
</dbReference>
<evidence type="ECO:0000256" key="5">
    <source>
        <dbReference type="ARBA" id="ARBA00023136"/>
    </source>
</evidence>
<evidence type="ECO:0000256" key="9">
    <source>
        <dbReference type="ARBA" id="ARBA00035011"/>
    </source>
</evidence>
<keyword evidence="8" id="KW-0449">Lipoprotein</keyword>
<keyword evidence="7" id="KW-0325">Glycoprotein</keyword>
<dbReference type="GO" id="GO:0009055">
    <property type="term" value="F:electron transfer activity"/>
    <property type="evidence" value="ECO:0007669"/>
    <property type="project" value="InterPro"/>
</dbReference>
<evidence type="ECO:0000259" key="13">
    <source>
        <dbReference type="PROSITE" id="PS51485"/>
    </source>
</evidence>
<feature type="chain" id="PRO_5043463662" description="Phytocyanin domain-containing protein" evidence="12">
    <location>
        <begin position="26"/>
        <end position="197"/>
    </location>
</feature>
<dbReference type="InterPro" id="IPR041846">
    <property type="entry name" value="ENL_dom"/>
</dbReference>
<dbReference type="Gene3D" id="2.60.40.420">
    <property type="entry name" value="Cupredoxins - blue copper proteins"/>
    <property type="match status" value="1"/>
</dbReference>
<feature type="region of interest" description="Disordered" evidence="10">
    <location>
        <begin position="136"/>
        <end position="163"/>
    </location>
</feature>
<comment type="subcellular location">
    <subcellularLocation>
        <location evidence="1">Cell membrane</location>
        <topology evidence="1">Lipid-anchor</topology>
        <topology evidence="1">GPI-anchor</topology>
    </subcellularLocation>
</comment>
<dbReference type="PANTHER" id="PTHR33021:SF14">
    <property type="entry name" value="OS01G0272700 PROTEIN"/>
    <property type="match status" value="1"/>
</dbReference>
<evidence type="ECO:0000256" key="1">
    <source>
        <dbReference type="ARBA" id="ARBA00004609"/>
    </source>
</evidence>
<evidence type="ECO:0000256" key="6">
    <source>
        <dbReference type="ARBA" id="ARBA00023157"/>
    </source>
</evidence>
<name>A0AAW1HCI2_SAPOF</name>
<evidence type="ECO:0000256" key="8">
    <source>
        <dbReference type="ARBA" id="ARBA00023288"/>
    </source>
</evidence>
<evidence type="ECO:0000256" key="3">
    <source>
        <dbReference type="ARBA" id="ARBA00022622"/>
    </source>
</evidence>
<dbReference type="PANTHER" id="PTHR33021">
    <property type="entry name" value="BLUE COPPER PROTEIN"/>
    <property type="match status" value="1"/>
</dbReference>
<keyword evidence="4 12" id="KW-0732">Signal</keyword>
<dbReference type="PROSITE" id="PS51485">
    <property type="entry name" value="PHYTOCYANIN"/>
    <property type="match status" value="1"/>
</dbReference>
<dbReference type="EMBL" id="JBDFQZ010000012">
    <property type="protein sequence ID" value="KAK9673740.1"/>
    <property type="molecule type" value="Genomic_DNA"/>
</dbReference>
<keyword evidence="2" id="KW-1003">Cell membrane</keyword>
<feature type="domain" description="Phytocyanin" evidence="13">
    <location>
        <begin position="26"/>
        <end position="130"/>
    </location>
</feature>
<feature type="transmembrane region" description="Helical" evidence="11">
    <location>
        <begin position="175"/>
        <end position="196"/>
    </location>
</feature>
<dbReference type="FunFam" id="2.60.40.420:FF:000010">
    <property type="entry name" value="Early nodulin-like protein 1"/>
    <property type="match status" value="1"/>
</dbReference>